<dbReference type="AlphaFoldDB" id="A0A5C7IEX3"/>
<dbReference type="InterPro" id="IPR036770">
    <property type="entry name" value="Ankyrin_rpt-contain_sf"/>
</dbReference>
<gene>
    <name evidence="3" type="ORF">EZV62_009172</name>
</gene>
<dbReference type="PANTHER" id="PTHR24121">
    <property type="entry name" value="NO MECHANORECEPTOR POTENTIAL C, ISOFORM D-RELATED"/>
    <property type="match status" value="1"/>
</dbReference>
<comment type="caution">
    <text evidence="3">The sequence shown here is derived from an EMBL/GenBank/DDBJ whole genome shotgun (WGS) entry which is preliminary data.</text>
</comment>
<name>A0A5C7IEX3_9ROSI</name>
<dbReference type="Pfam" id="PF12796">
    <property type="entry name" value="Ank_2"/>
    <property type="match status" value="4"/>
</dbReference>
<feature type="repeat" description="ANK" evidence="1">
    <location>
        <begin position="194"/>
        <end position="216"/>
    </location>
</feature>
<keyword evidence="1" id="KW-0040">ANK repeat</keyword>
<dbReference type="SMART" id="SM00248">
    <property type="entry name" value="ANK"/>
    <property type="match status" value="9"/>
</dbReference>
<dbReference type="SUPFAM" id="SSF48403">
    <property type="entry name" value="Ankyrin repeat"/>
    <property type="match status" value="1"/>
</dbReference>
<feature type="repeat" description="ANK" evidence="1">
    <location>
        <begin position="152"/>
        <end position="184"/>
    </location>
</feature>
<feature type="domain" description="Sugar phosphate transporter" evidence="2">
    <location>
        <begin position="1"/>
        <end position="53"/>
    </location>
</feature>
<feature type="repeat" description="ANK" evidence="1">
    <location>
        <begin position="406"/>
        <end position="426"/>
    </location>
</feature>
<dbReference type="PROSITE" id="PS50088">
    <property type="entry name" value="ANK_REPEAT"/>
    <property type="match status" value="5"/>
</dbReference>
<evidence type="ECO:0000256" key="1">
    <source>
        <dbReference type="PROSITE-ProRule" id="PRU00023"/>
    </source>
</evidence>
<dbReference type="PROSITE" id="PS50297">
    <property type="entry name" value="ANK_REP_REGION"/>
    <property type="match status" value="5"/>
</dbReference>
<dbReference type="Pfam" id="PF03151">
    <property type="entry name" value="TPT"/>
    <property type="match status" value="1"/>
</dbReference>
<evidence type="ECO:0000259" key="2">
    <source>
        <dbReference type="Pfam" id="PF03151"/>
    </source>
</evidence>
<proteinExistence type="predicted"/>
<dbReference type="InterPro" id="IPR004853">
    <property type="entry name" value="Sugar_P_trans_dom"/>
</dbReference>
<reference evidence="4" key="1">
    <citation type="journal article" date="2019" name="Gigascience">
        <title>De novo genome assembly of the endangered Acer yangbiense, a plant species with extremely small populations endemic to Yunnan Province, China.</title>
        <authorList>
            <person name="Yang J."/>
            <person name="Wariss H.M."/>
            <person name="Tao L."/>
            <person name="Zhang R."/>
            <person name="Yun Q."/>
            <person name="Hollingsworth P."/>
            <person name="Dao Z."/>
            <person name="Luo G."/>
            <person name="Guo H."/>
            <person name="Ma Y."/>
            <person name="Sun W."/>
        </authorList>
    </citation>
    <scope>NUCLEOTIDE SEQUENCE [LARGE SCALE GENOMIC DNA]</scope>
    <source>
        <strain evidence="4">cv. Malutang</strain>
    </source>
</reference>
<dbReference type="Proteomes" id="UP000323000">
    <property type="component" value="Chromosome 3"/>
</dbReference>
<dbReference type="InterPro" id="IPR002110">
    <property type="entry name" value="Ankyrin_rpt"/>
</dbReference>
<evidence type="ECO:0000313" key="3">
    <source>
        <dbReference type="EMBL" id="TXG67897.1"/>
    </source>
</evidence>
<organism evidence="3 4">
    <name type="scientific">Acer yangbiense</name>
    <dbReference type="NCBI Taxonomy" id="1000413"/>
    <lineage>
        <taxon>Eukaryota</taxon>
        <taxon>Viridiplantae</taxon>
        <taxon>Streptophyta</taxon>
        <taxon>Embryophyta</taxon>
        <taxon>Tracheophyta</taxon>
        <taxon>Spermatophyta</taxon>
        <taxon>Magnoliopsida</taxon>
        <taxon>eudicotyledons</taxon>
        <taxon>Gunneridae</taxon>
        <taxon>Pentapetalae</taxon>
        <taxon>rosids</taxon>
        <taxon>malvids</taxon>
        <taxon>Sapindales</taxon>
        <taxon>Sapindaceae</taxon>
        <taxon>Hippocastanoideae</taxon>
        <taxon>Acereae</taxon>
        <taxon>Acer</taxon>
    </lineage>
</organism>
<dbReference type="Gene3D" id="1.25.40.20">
    <property type="entry name" value="Ankyrin repeat-containing domain"/>
    <property type="match status" value="2"/>
</dbReference>
<feature type="repeat" description="ANK" evidence="1">
    <location>
        <begin position="118"/>
        <end position="140"/>
    </location>
</feature>
<keyword evidence="4" id="KW-1185">Reference proteome</keyword>
<dbReference type="EMBL" id="VAHF01000003">
    <property type="protein sequence ID" value="TXG67897.1"/>
    <property type="molecule type" value="Genomic_DNA"/>
</dbReference>
<accession>A0A5C7IEX3</accession>
<dbReference type="OrthoDB" id="303876at2759"/>
<evidence type="ECO:0000313" key="4">
    <source>
        <dbReference type="Proteomes" id="UP000323000"/>
    </source>
</evidence>
<dbReference type="PANTHER" id="PTHR24121:SF22">
    <property type="entry name" value="PROTEIN ACCELERATED CELL DEATH 6-LIKE"/>
    <property type="match status" value="1"/>
</dbReference>
<sequence>MSLDQISPLRFSIGNTMKRISVIVSSITIFRTPVQPVNALGAAIAILGTFLYSQNKSAIDRITGPLTSSMSNGTPNAGSGVKSSMDLDLLRELKCKNENGIMKLAKEKPDLFRGRSPQGNTTLHIASRTGNMSVVQEIINIQHCLVYERNQRGETPLHIAAAAGDVNIVKLLVRKEENDNEIGQENTLRMQDNENNTPLHMAVMNGHLEVVQELIEVDHEPVFSVNKAGQSPLSIAIDASSTNIAQWIICKRPESLNYEGSNKMTLLHSAVMRRNYDVTMEILNAPSNAKKDIITKEDVKQRNALHYAAAAADEVKNIVALLSKEDVSLAYKRDCNGQTPIHLATINGRLGVVEMLVNDYPDVIELLDNNQRNILHLAAQHGHGDIVSFILKLPEKDDLLNTLDKDGNTPLHLAAMNFRDNVVDTLCGEMKLYIMATNHKYQTALEIAQTSEVEATENKKYLTLKALKETYKYRTLDLEDIIANRCLSGSGTSTTDDQGNIIANSGIHIHYSFNPSRKV</sequence>
<protein>
    <recommendedName>
        <fullName evidence="2">Sugar phosphate transporter domain-containing protein</fullName>
    </recommendedName>
</protein>
<feature type="repeat" description="ANK" evidence="1">
    <location>
        <begin position="336"/>
        <end position="363"/>
    </location>
</feature>